<protein>
    <recommendedName>
        <fullName evidence="1">HEPN AbiJ-N-terminal domain-containing protein</fullName>
    </recommendedName>
</protein>
<feature type="domain" description="HEPN AbiJ-N-terminal" evidence="1">
    <location>
        <begin position="1"/>
        <end position="139"/>
    </location>
</feature>
<organism evidence="2 3">
    <name type="scientific">Yoonia rosea</name>
    <dbReference type="NCBI Taxonomy" id="287098"/>
    <lineage>
        <taxon>Bacteria</taxon>
        <taxon>Pseudomonadati</taxon>
        <taxon>Pseudomonadota</taxon>
        <taxon>Alphaproteobacteria</taxon>
        <taxon>Rhodobacterales</taxon>
        <taxon>Paracoccaceae</taxon>
        <taxon>Yoonia</taxon>
    </lineage>
</organism>
<evidence type="ECO:0000313" key="3">
    <source>
        <dbReference type="Proteomes" id="UP000186997"/>
    </source>
</evidence>
<proteinExistence type="predicted"/>
<name>A0A1R3WVL7_9RHOB</name>
<gene>
    <name evidence="2" type="ORF">SAMN05421665_1385</name>
</gene>
<dbReference type="AlphaFoldDB" id="A0A1R3WVL7"/>
<dbReference type="STRING" id="287098.SAMN05421665_1385"/>
<sequence>MPKSLRSGLWDIMRHYYLCEVAERDIIGQVTGYGRSFDAVTYKVWFHFFKESVDERPRSPLVALDTLRDFFFRRPFFEAYGLLEFLAKSGPSEDYVRDDFPSQCNEIFERERAQFRFAGRILVKVTDDAELSEVAQAMSDNPSTSVKVHIQRAAELYSDATSPDFRNSIKESISAVEAAVSYVTGERPGGVSKPLKRIMESYSLHPALRDGFEKLYAYSSDANGIRHALMEEENLKLEDAKYMLVACSAFSNYLVSIKAREG</sequence>
<evidence type="ECO:0000259" key="1">
    <source>
        <dbReference type="Pfam" id="PF18863"/>
    </source>
</evidence>
<keyword evidence="3" id="KW-1185">Reference proteome</keyword>
<dbReference type="InterPro" id="IPR049503">
    <property type="entry name" value="AbiJ_NTD4"/>
</dbReference>
<dbReference type="Proteomes" id="UP000186997">
    <property type="component" value="Unassembled WGS sequence"/>
</dbReference>
<reference evidence="3" key="1">
    <citation type="submission" date="2017-01" db="EMBL/GenBank/DDBJ databases">
        <authorList>
            <person name="Varghese N."/>
            <person name="Submissions S."/>
        </authorList>
    </citation>
    <scope>NUCLEOTIDE SEQUENCE [LARGE SCALE GENOMIC DNA]</scope>
    <source>
        <strain evidence="3">DSM 29591</strain>
    </source>
</reference>
<dbReference type="Pfam" id="PF18863">
    <property type="entry name" value="AbiJ_NTD4"/>
    <property type="match status" value="1"/>
</dbReference>
<accession>A0A1R3WVL7</accession>
<evidence type="ECO:0000313" key="2">
    <source>
        <dbReference type="EMBL" id="SIT82097.1"/>
    </source>
</evidence>
<dbReference type="EMBL" id="FTPR01000001">
    <property type="protein sequence ID" value="SIT82097.1"/>
    <property type="molecule type" value="Genomic_DNA"/>
</dbReference>